<sequence>WPGPLSVTPVGLCVLLQPGAKMVVSRLPPPCLPFLRLPPSSRPVRFCSSPVPPLPSPPASSPTPPATQTHGRHRAPLFLRPLTHSATPADLKAFHSWAASLVLSSSAGFSHPSDPEPALLLRELRWLLQDASTGSSFDPHYLFSPSPSPASSPLDASTAPVPLRVELGELYGLWRERVEDRRPLQYLVGCEHWRDLVLVVREGVLIPRPETEALVDMVAEVVAAAGEEGGGLWADLGTGTGALAVGIARVLEEGKGGRVYATDVSADAIEVAKINVQRYGLEDKVEVRQGPWFQPLRDVKGMLSGLVSNPPYIPSSHIPGLQAEVSRYEPRLALDGGENGMDHLLHLCEGSSLALKPGGLFAFETNGDEQSEFIAEFMSTRWGNHFADIKIVSDFSGVKRFVVGFHR</sequence>
<dbReference type="Gene3D" id="3.40.50.150">
    <property type="entry name" value="Vaccinia Virus protein VP39"/>
    <property type="match status" value="1"/>
</dbReference>
<dbReference type="InterPro" id="IPR052663">
    <property type="entry name" value="RF_glutamine_MTase_cyano"/>
</dbReference>
<accession>A0A1D1Y7W4</accession>
<dbReference type="Pfam" id="PF13847">
    <property type="entry name" value="Methyltransf_31"/>
    <property type="match status" value="1"/>
</dbReference>
<proteinExistence type="predicted"/>
<dbReference type="PANTHER" id="PTHR47441">
    <property type="match status" value="1"/>
</dbReference>
<dbReference type="AlphaFoldDB" id="A0A1D1Y7W4"/>
<keyword evidence="3" id="KW-0949">S-adenosyl-L-methionine</keyword>
<name>A0A1D1Y7W4_9ARAE</name>
<dbReference type="EMBL" id="GDJX01017230">
    <property type="protein sequence ID" value="JAT50706.1"/>
    <property type="molecule type" value="Transcribed_RNA"/>
</dbReference>
<evidence type="ECO:0000313" key="6">
    <source>
        <dbReference type="EMBL" id="JAT50706.1"/>
    </source>
</evidence>
<reference evidence="6" key="1">
    <citation type="submission" date="2015-07" db="EMBL/GenBank/DDBJ databases">
        <title>Transcriptome Assembly of Anthurium amnicola.</title>
        <authorList>
            <person name="Suzuki J."/>
        </authorList>
    </citation>
    <scope>NUCLEOTIDE SEQUENCE</scope>
</reference>
<dbReference type="InterPro" id="IPR004556">
    <property type="entry name" value="HemK-like"/>
</dbReference>
<protein>
    <submittedName>
        <fullName evidence="6">Release factor glutamine methyltransferase</fullName>
    </submittedName>
</protein>
<evidence type="ECO:0000256" key="4">
    <source>
        <dbReference type="SAM" id="MobiDB-lite"/>
    </source>
</evidence>
<evidence type="ECO:0000256" key="3">
    <source>
        <dbReference type="ARBA" id="ARBA00022691"/>
    </source>
</evidence>
<dbReference type="GO" id="GO:0008276">
    <property type="term" value="F:protein methyltransferase activity"/>
    <property type="evidence" value="ECO:0007669"/>
    <property type="project" value="InterPro"/>
</dbReference>
<dbReference type="GO" id="GO:0032259">
    <property type="term" value="P:methylation"/>
    <property type="evidence" value="ECO:0007669"/>
    <property type="project" value="UniProtKB-KW"/>
</dbReference>
<evidence type="ECO:0000259" key="5">
    <source>
        <dbReference type="Pfam" id="PF13847"/>
    </source>
</evidence>
<evidence type="ECO:0000256" key="2">
    <source>
        <dbReference type="ARBA" id="ARBA00022679"/>
    </source>
</evidence>
<feature type="region of interest" description="Disordered" evidence="4">
    <location>
        <begin position="48"/>
        <end position="71"/>
    </location>
</feature>
<dbReference type="PANTHER" id="PTHR47441:SF3">
    <property type="entry name" value="RELEASE FACTOR GLUTAMINE METHYLTRANSFERASE"/>
    <property type="match status" value="1"/>
</dbReference>
<dbReference type="CDD" id="cd02440">
    <property type="entry name" value="AdoMet_MTases"/>
    <property type="match status" value="1"/>
</dbReference>
<keyword evidence="2 6" id="KW-0808">Transferase</keyword>
<dbReference type="SUPFAM" id="SSF53335">
    <property type="entry name" value="S-adenosyl-L-methionine-dependent methyltransferases"/>
    <property type="match status" value="1"/>
</dbReference>
<gene>
    <name evidence="6" type="primary">prmC_1</name>
    <name evidence="6" type="ORF">g.55222</name>
</gene>
<evidence type="ECO:0000256" key="1">
    <source>
        <dbReference type="ARBA" id="ARBA00022603"/>
    </source>
</evidence>
<keyword evidence="1 6" id="KW-0489">Methyltransferase</keyword>
<dbReference type="InterPro" id="IPR029063">
    <property type="entry name" value="SAM-dependent_MTases_sf"/>
</dbReference>
<dbReference type="NCBIfam" id="TIGR00536">
    <property type="entry name" value="hemK_fam"/>
    <property type="match status" value="1"/>
</dbReference>
<feature type="compositionally biased region" description="Pro residues" evidence="4">
    <location>
        <begin position="50"/>
        <end position="65"/>
    </location>
</feature>
<feature type="domain" description="Methyltransferase" evidence="5">
    <location>
        <begin position="235"/>
        <end position="294"/>
    </location>
</feature>
<feature type="non-terminal residue" evidence="6">
    <location>
        <position position="1"/>
    </location>
</feature>
<dbReference type="InterPro" id="IPR025714">
    <property type="entry name" value="Methyltranfer_dom"/>
</dbReference>
<organism evidence="6">
    <name type="scientific">Anthurium amnicola</name>
    <dbReference type="NCBI Taxonomy" id="1678845"/>
    <lineage>
        <taxon>Eukaryota</taxon>
        <taxon>Viridiplantae</taxon>
        <taxon>Streptophyta</taxon>
        <taxon>Embryophyta</taxon>
        <taxon>Tracheophyta</taxon>
        <taxon>Spermatophyta</taxon>
        <taxon>Magnoliopsida</taxon>
        <taxon>Liliopsida</taxon>
        <taxon>Araceae</taxon>
        <taxon>Pothoideae</taxon>
        <taxon>Potheae</taxon>
        <taxon>Anthurium</taxon>
    </lineage>
</organism>